<dbReference type="AlphaFoldDB" id="A0A9D3W178"/>
<keyword evidence="3" id="KW-1185">Reference proteome</keyword>
<protein>
    <recommendedName>
        <fullName evidence="1">RNase H type-1 domain-containing protein</fullName>
    </recommendedName>
</protein>
<dbReference type="InterPro" id="IPR052929">
    <property type="entry name" value="RNase_H-like_EbsB-rel"/>
</dbReference>
<proteinExistence type="predicted"/>
<dbReference type="GO" id="GO:0004523">
    <property type="term" value="F:RNA-DNA hybrid ribonuclease activity"/>
    <property type="evidence" value="ECO:0007669"/>
    <property type="project" value="InterPro"/>
</dbReference>
<dbReference type="PANTHER" id="PTHR47074:SF61">
    <property type="entry name" value="RNASE H TYPE-1 DOMAIN-CONTAINING PROTEIN"/>
    <property type="match status" value="1"/>
</dbReference>
<sequence length="115" mass="13214">MAEARACLQAVTMAEEMGFRDICVEGDALSIIRKLNSKEEDKSNVSSLIQDINGRRSRFRSLRFQYVPRKANSAAHEMAKEGCQYVIPRYRIEEVPQVVEGIVNRERRRNPDEGQ</sequence>
<dbReference type="InterPro" id="IPR002156">
    <property type="entry name" value="RNaseH_domain"/>
</dbReference>
<dbReference type="Gene3D" id="3.30.420.10">
    <property type="entry name" value="Ribonuclease H-like superfamily/Ribonuclease H"/>
    <property type="match status" value="1"/>
</dbReference>
<gene>
    <name evidence="2" type="ORF">J1N35_011024</name>
</gene>
<dbReference type="CDD" id="cd06222">
    <property type="entry name" value="RNase_H_like"/>
    <property type="match status" value="1"/>
</dbReference>
<dbReference type="InterPro" id="IPR012337">
    <property type="entry name" value="RNaseH-like_sf"/>
</dbReference>
<dbReference type="PANTHER" id="PTHR47074">
    <property type="entry name" value="BNAC02G40300D PROTEIN"/>
    <property type="match status" value="1"/>
</dbReference>
<evidence type="ECO:0000313" key="2">
    <source>
        <dbReference type="EMBL" id="KAH1107256.1"/>
    </source>
</evidence>
<dbReference type="InterPro" id="IPR036397">
    <property type="entry name" value="RNaseH_sf"/>
</dbReference>
<evidence type="ECO:0000259" key="1">
    <source>
        <dbReference type="Pfam" id="PF13456"/>
    </source>
</evidence>
<feature type="domain" description="RNase H type-1" evidence="1">
    <location>
        <begin position="1"/>
        <end position="81"/>
    </location>
</feature>
<dbReference type="Pfam" id="PF13456">
    <property type="entry name" value="RVT_3"/>
    <property type="match status" value="1"/>
</dbReference>
<dbReference type="SUPFAM" id="SSF53098">
    <property type="entry name" value="Ribonuclease H-like"/>
    <property type="match status" value="1"/>
</dbReference>
<dbReference type="Proteomes" id="UP000828251">
    <property type="component" value="Unassembled WGS sequence"/>
</dbReference>
<dbReference type="InterPro" id="IPR044730">
    <property type="entry name" value="RNase_H-like_dom_plant"/>
</dbReference>
<dbReference type="GO" id="GO:0003676">
    <property type="term" value="F:nucleic acid binding"/>
    <property type="evidence" value="ECO:0007669"/>
    <property type="project" value="InterPro"/>
</dbReference>
<evidence type="ECO:0000313" key="3">
    <source>
        <dbReference type="Proteomes" id="UP000828251"/>
    </source>
</evidence>
<organism evidence="2 3">
    <name type="scientific">Gossypium stocksii</name>
    <dbReference type="NCBI Taxonomy" id="47602"/>
    <lineage>
        <taxon>Eukaryota</taxon>
        <taxon>Viridiplantae</taxon>
        <taxon>Streptophyta</taxon>
        <taxon>Embryophyta</taxon>
        <taxon>Tracheophyta</taxon>
        <taxon>Spermatophyta</taxon>
        <taxon>Magnoliopsida</taxon>
        <taxon>eudicotyledons</taxon>
        <taxon>Gunneridae</taxon>
        <taxon>Pentapetalae</taxon>
        <taxon>rosids</taxon>
        <taxon>malvids</taxon>
        <taxon>Malvales</taxon>
        <taxon>Malvaceae</taxon>
        <taxon>Malvoideae</taxon>
        <taxon>Gossypium</taxon>
    </lineage>
</organism>
<name>A0A9D3W178_9ROSI</name>
<comment type="caution">
    <text evidence="2">The sequence shown here is derived from an EMBL/GenBank/DDBJ whole genome shotgun (WGS) entry which is preliminary data.</text>
</comment>
<accession>A0A9D3W178</accession>
<dbReference type="EMBL" id="JAIQCV010000004">
    <property type="protein sequence ID" value="KAH1107256.1"/>
    <property type="molecule type" value="Genomic_DNA"/>
</dbReference>
<dbReference type="OrthoDB" id="1748820at2759"/>
<reference evidence="2 3" key="1">
    <citation type="journal article" date="2021" name="Plant Biotechnol. J.">
        <title>Multi-omics assisted identification of the key and species-specific regulatory components of drought-tolerant mechanisms in Gossypium stocksii.</title>
        <authorList>
            <person name="Yu D."/>
            <person name="Ke L."/>
            <person name="Zhang D."/>
            <person name="Wu Y."/>
            <person name="Sun Y."/>
            <person name="Mei J."/>
            <person name="Sun J."/>
            <person name="Sun Y."/>
        </authorList>
    </citation>
    <scope>NUCLEOTIDE SEQUENCE [LARGE SCALE GENOMIC DNA]</scope>
    <source>
        <strain evidence="3">cv. E1</strain>
        <tissue evidence="2">Leaf</tissue>
    </source>
</reference>